<gene>
    <name evidence="1" type="ORF">ACOLOM_LOCUS11542</name>
</gene>
<accession>A0ACA9PZB3</accession>
<protein>
    <submittedName>
        <fullName evidence="1">6089_t:CDS:1</fullName>
    </submittedName>
</protein>
<dbReference type="EMBL" id="CAJVPT010042045">
    <property type="protein sequence ID" value="CAG8729287.1"/>
    <property type="molecule type" value="Genomic_DNA"/>
</dbReference>
<feature type="non-terminal residue" evidence="1">
    <location>
        <position position="344"/>
    </location>
</feature>
<dbReference type="Proteomes" id="UP000789525">
    <property type="component" value="Unassembled WGS sequence"/>
</dbReference>
<evidence type="ECO:0000313" key="1">
    <source>
        <dbReference type="EMBL" id="CAG8729287.1"/>
    </source>
</evidence>
<sequence length="344" mass="37122">ATFDMVMEDRLNTGAKEIHDLPSALPAIPSLAFDKQWWERSVHSPFPLTGTRRTPDEPYPRTYGPHMLSMTYALGNGTMPGSATGMDMSNRRSSSLGAESSSTGTIDLPPESPYSTTNSVGFGSQSSPAAIKRESVPPVPPSPNWINGQTYSTSPNSLRLERVNSNTNNGGGATAGANSAKDPSPPPTASTTKSTESEDRLLPQTRATASRKRADDDLISHSFRTEGEWRRRAVLDNILNAEFLLDNLMEPNNAGPNDPLTMGLGPVGKSVYAVFLEQVDRSQWKCLFGDKEHPCGSQATSFKRLERALDHGGILILPAATPVSSQSLTSRTMSRGQKVHDAKP</sequence>
<feature type="non-terminal residue" evidence="1">
    <location>
        <position position="1"/>
    </location>
</feature>
<evidence type="ECO:0000313" key="2">
    <source>
        <dbReference type="Proteomes" id="UP000789525"/>
    </source>
</evidence>
<reference evidence="1" key="1">
    <citation type="submission" date="2021-06" db="EMBL/GenBank/DDBJ databases">
        <authorList>
            <person name="Kallberg Y."/>
            <person name="Tangrot J."/>
            <person name="Rosling A."/>
        </authorList>
    </citation>
    <scope>NUCLEOTIDE SEQUENCE</scope>
    <source>
        <strain evidence="1">CL356</strain>
    </source>
</reference>
<organism evidence="1 2">
    <name type="scientific">Acaulospora colombiana</name>
    <dbReference type="NCBI Taxonomy" id="27376"/>
    <lineage>
        <taxon>Eukaryota</taxon>
        <taxon>Fungi</taxon>
        <taxon>Fungi incertae sedis</taxon>
        <taxon>Mucoromycota</taxon>
        <taxon>Glomeromycotina</taxon>
        <taxon>Glomeromycetes</taxon>
        <taxon>Diversisporales</taxon>
        <taxon>Acaulosporaceae</taxon>
        <taxon>Acaulospora</taxon>
    </lineage>
</organism>
<keyword evidence="2" id="KW-1185">Reference proteome</keyword>
<name>A0ACA9PZB3_9GLOM</name>
<comment type="caution">
    <text evidence="1">The sequence shown here is derived from an EMBL/GenBank/DDBJ whole genome shotgun (WGS) entry which is preliminary data.</text>
</comment>
<proteinExistence type="predicted"/>